<evidence type="ECO:0000256" key="1">
    <source>
        <dbReference type="SAM" id="Phobius"/>
    </source>
</evidence>
<protein>
    <submittedName>
        <fullName evidence="2">DUF2512 family protein</fullName>
    </submittedName>
</protein>
<keyword evidence="1" id="KW-0812">Transmembrane</keyword>
<dbReference type="EMBL" id="JAROCC010000001">
    <property type="protein sequence ID" value="MDN4606234.1"/>
    <property type="molecule type" value="Genomic_DNA"/>
</dbReference>
<keyword evidence="1" id="KW-0472">Membrane</keyword>
<reference evidence="2" key="1">
    <citation type="submission" date="2023-03" db="EMBL/GenBank/DDBJ databases">
        <title>MT1 and MT2 Draft Genomes of Novel Species.</title>
        <authorList>
            <person name="Venkateswaran K."/>
        </authorList>
    </citation>
    <scope>NUCLEOTIDE SEQUENCE</scope>
    <source>
        <strain evidence="2">F6_3S_P_2</strain>
    </source>
</reference>
<keyword evidence="1" id="KW-1133">Transmembrane helix</keyword>
<feature type="transmembrane region" description="Helical" evidence="1">
    <location>
        <begin position="38"/>
        <end position="57"/>
    </location>
</feature>
<feature type="transmembrane region" description="Helical" evidence="1">
    <location>
        <begin position="95"/>
        <end position="112"/>
    </location>
</feature>
<dbReference type="RefSeq" id="WP_301241774.1">
    <property type="nucleotide sequence ID" value="NZ_JAROCC010000001.1"/>
</dbReference>
<proteinExistence type="predicted"/>
<evidence type="ECO:0000313" key="3">
    <source>
        <dbReference type="Proteomes" id="UP001175097"/>
    </source>
</evidence>
<dbReference type="Proteomes" id="UP001175097">
    <property type="component" value="Unassembled WGS sequence"/>
</dbReference>
<feature type="transmembrane region" description="Helical" evidence="1">
    <location>
        <begin position="12"/>
        <end position="32"/>
    </location>
</feature>
<comment type="caution">
    <text evidence="2">The sequence shown here is derived from an EMBL/GenBank/DDBJ whole genome shotgun (WGS) entry which is preliminary data.</text>
</comment>
<name>A0ABT8JM61_9BACL</name>
<gene>
    <name evidence="2" type="ORF">P5G49_01910</name>
</gene>
<organism evidence="2 3">
    <name type="scientific">Sporosarcina highlanderae</name>
    <dbReference type="NCBI Taxonomy" id="3035916"/>
    <lineage>
        <taxon>Bacteria</taxon>
        <taxon>Bacillati</taxon>
        <taxon>Bacillota</taxon>
        <taxon>Bacilli</taxon>
        <taxon>Bacillales</taxon>
        <taxon>Caryophanaceae</taxon>
        <taxon>Sporosarcina</taxon>
    </lineage>
</organism>
<evidence type="ECO:0000313" key="2">
    <source>
        <dbReference type="EMBL" id="MDN4606234.1"/>
    </source>
</evidence>
<accession>A0ABT8JM61</accession>
<dbReference type="InterPro" id="IPR019649">
    <property type="entry name" value="DUF2512"/>
</dbReference>
<dbReference type="Pfam" id="PF10710">
    <property type="entry name" value="DUF2512"/>
    <property type="match status" value="1"/>
</dbReference>
<sequence length="126" mass="13965">MTDHHNRDSHLNHTLSLIIKAALVFSVLWIVLSVVYDVSFVHSTIIGVFLLLVSYLGDAIILPKIGNGAATFSDFILAALIIWGGLHILGYRDSFGEAVLTSAIVAVGEYFFHAWMLKKQFRHAQV</sequence>
<feature type="transmembrane region" description="Helical" evidence="1">
    <location>
        <begin position="69"/>
        <end position="89"/>
    </location>
</feature>
<keyword evidence="3" id="KW-1185">Reference proteome</keyword>